<dbReference type="PROSITE" id="PS51726">
    <property type="entry name" value="MYST_HAT"/>
    <property type="match status" value="1"/>
</dbReference>
<dbReference type="EC" id="2.3.1.48" evidence="2 8"/>
<keyword evidence="12" id="KW-1185">Reference proteome</keyword>
<evidence type="ECO:0000256" key="4">
    <source>
        <dbReference type="ARBA" id="ARBA00022771"/>
    </source>
</evidence>
<dbReference type="CDD" id="cd04301">
    <property type="entry name" value="NAT_SF"/>
    <property type="match status" value="1"/>
</dbReference>
<dbReference type="GO" id="GO:0003712">
    <property type="term" value="F:transcription coregulator activity"/>
    <property type="evidence" value="ECO:0007669"/>
    <property type="project" value="TreeGrafter"/>
</dbReference>
<dbReference type="OrthoDB" id="787137at2759"/>
<gene>
    <name evidence="11" type="ORF">AMAG_15510</name>
</gene>
<comment type="catalytic activity">
    <reaction evidence="8">
        <text>L-lysyl-[protein] + acetyl-CoA = N(6)-acetyl-L-lysyl-[protein] + CoA + H(+)</text>
        <dbReference type="Rhea" id="RHEA:45948"/>
        <dbReference type="Rhea" id="RHEA-COMP:9752"/>
        <dbReference type="Rhea" id="RHEA-COMP:10731"/>
        <dbReference type="ChEBI" id="CHEBI:15378"/>
        <dbReference type="ChEBI" id="CHEBI:29969"/>
        <dbReference type="ChEBI" id="CHEBI:57287"/>
        <dbReference type="ChEBI" id="CHEBI:57288"/>
        <dbReference type="ChEBI" id="CHEBI:61930"/>
        <dbReference type="EC" id="2.3.1.48"/>
    </reaction>
</comment>
<evidence type="ECO:0000256" key="8">
    <source>
        <dbReference type="RuleBase" id="RU361211"/>
    </source>
</evidence>
<keyword evidence="6" id="KW-0007">Acetylation</keyword>
<dbReference type="GO" id="GO:0003682">
    <property type="term" value="F:chromatin binding"/>
    <property type="evidence" value="ECO:0007669"/>
    <property type="project" value="TreeGrafter"/>
</dbReference>
<keyword evidence="8" id="KW-0539">Nucleus</keyword>
<dbReference type="GO" id="GO:0000785">
    <property type="term" value="C:chromatin"/>
    <property type="evidence" value="ECO:0007669"/>
    <property type="project" value="TreeGrafter"/>
</dbReference>
<dbReference type="InterPro" id="IPR050603">
    <property type="entry name" value="MYST_HAT"/>
</dbReference>
<evidence type="ECO:0000256" key="2">
    <source>
        <dbReference type="ARBA" id="ARBA00013184"/>
    </source>
</evidence>
<dbReference type="Gene3D" id="3.40.630.30">
    <property type="match status" value="1"/>
</dbReference>
<dbReference type="Pfam" id="PF01853">
    <property type="entry name" value="MOZ_SAS"/>
    <property type="match status" value="1"/>
</dbReference>
<dbReference type="InterPro" id="IPR036388">
    <property type="entry name" value="WH-like_DNA-bd_sf"/>
</dbReference>
<evidence type="ECO:0000313" key="12">
    <source>
        <dbReference type="Proteomes" id="UP000054350"/>
    </source>
</evidence>
<reference evidence="11 12" key="1">
    <citation type="submission" date="2009-11" db="EMBL/GenBank/DDBJ databases">
        <title>Annotation of Allomyces macrogynus ATCC 38327.</title>
        <authorList>
            <consortium name="The Broad Institute Genome Sequencing Platform"/>
            <person name="Russ C."/>
            <person name="Cuomo C."/>
            <person name="Burger G."/>
            <person name="Gray M.W."/>
            <person name="Holland P.W.H."/>
            <person name="King N."/>
            <person name="Lang F.B.F."/>
            <person name="Roger A.J."/>
            <person name="Ruiz-Trillo I."/>
            <person name="Young S.K."/>
            <person name="Zeng Q."/>
            <person name="Gargeya S."/>
            <person name="Fitzgerald M."/>
            <person name="Haas B."/>
            <person name="Abouelleil A."/>
            <person name="Alvarado L."/>
            <person name="Arachchi H.M."/>
            <person name="Berlin A."/>
            <person name="Chapman S.B."/>
            <person name="Gearin G."/>
            <person name="Goldberg J."/>
            <person name="Griggs A."/>
            <person name="Gujja S."/>
            <person name="Hansen M."/>
            <person name="Heiman D."/>
            <person name="Howarth C."/>
            <person name="Larimer J."/>
            <person name="Lui A."/>
            <person name="MacDonald P.J.P."/>
            <person name="McCowen C."/>
            <person name="Montmayeur A."/>
            <person name="Murphy C."/>
            <person name="Neiman D."/>
            <person name="Pearson M."/>
            <person name="Priest M."/>
            <person name="Roberts A."/>
            <person name="Saif S."/>
            <person name="Shea T."/>
            <person name="Sisk P."/>
            <person name="Stolte C."/>
            <person name="Sykes S."/>
            <person name="Wortman J."/>
            <person name="Nusbaum C."/>
            <person name="Birren B."/>
        </authorList>
    </citation>
    <scope>NUCLEOTIDE SEQUENCE [LARGE SCALE GENOMIC DNA]</scope>
    <source>
        <strain evidence="11 12">ATCC 38327</strain>
    </source>
</reference>
<feature type="compositionally biased region" description="Low complexity" evidence="9">
    <location>
        <begin position="135"/>
        <end position="159"/>
    </location>
</feature>
<feature type="region of interest" description="Disordered" evidence="9">
    <location>
        <begin position="130"/>
        <end position="165"/>
    </location>
</feature>
<dbReference type="GO" id="GO:0005634">
    <property type="term" value="C:nucleus"/>
    <property type="evidence" value="ECO:0007669"/>
    <property type="project" value="UniProtKB-SubCell"/>
</dbReference>
<keyword evidence="5" id="KW-0862">Zinc</keyword>
<keyword evidence="3" id="KW-0808">Transferase</keyword>
<evidence type="ECO:0000256" key="5">
    <source>
        <dbReference type="ARBA" id="ARBA00022833"/>
    </source>
</evidence>
<proteinExistence type="inferred from homology"/>
<dbReference type="Proteomes" id="UP000054350">
    <property type="component" value="Unassembled WGS sequence"/>
</dbReference>
<evidence type="ECO:0000313" key="11">
    <source>
        <dbReference type="EMBL" id="KNE71267.1"/>
    </source>
</evidence>
<feature type="domain" description="MYST-type HAT" evidence="10">
    <location>
        <begin position="1"/>
        <end position="221"/>
    </location>
</feature>
<dbReference type="GO" id="GO:0006357">
    <property type="term" value="P:regulation of transcription by RNA polymerase II"/>
    <property type="evidence" value="ECO:0007669"/>
    <property type="project" value="TreeGrafter"/>
</dbReference>
<dbReference type="OMA" id="HILWEVD"/>
<dbReference type="GO" id="GO:0008270">
    <property type="term" value="F:zinc ion binding"/>
    <property type="evidence" value="ECO:0007669"/>
    <property type="project" value="UniProtKB-KW"/>
</dbReference>
<dbReference type="PANTHER" id="PTHR10615:SF161">
    <property type="entry name" value="HISTONE ACETYLTRANSFERASE KAT7"/>
    <property type="match status" value="1"/>
</dbReference>
<dbReference type="eggNOG" id="KOG2747">
    <property type="taxonomic scope" value="Eukaryota"/>
</dbReference>
<dbReference type="Gene3D" id="1.10.10.10">
    <property type="entry name" value="Winged helix-like DNA-binding domain superfamily/Winged helix DNA-binding domain"/>
    <property type="match status" value="1"/>
</dbReference>
<evidence type="ECO:0000256" key="1">
    <source>
        <dbReference type="ARBA" id="ARBA00010107"/>
    </source>
</evidence>
<dbReference type="PANTHER" id="PTHR10615">
    <property type="entry name" value="HISTONE ACETYLTRANSFERASE"/>
    <property type="match status" value="1"/>
</dbReference>
<dbReference type="STRING" id="578462.A0A0L0T941"/>
<feature type="active site" description="Proton donor/acceptor" evidence="7">
    <location>
        <position position="92"/>
    </location>
</feature>
<evidence type="ECO:0000256" key="3">
    <source>
        <dbReference type="ARBA" id="ARBA00022679"/>
    </source>
</evidence>
<evidence type="ECO:0000256" key="9">
    <source>
        <dbReference type="SAM" id="MobiDB-lite"/>
    </source>
</evidence>
<keyword evidence="4" id="KW-0863">Zinc-finger</keyword>
<dbReference type="EMBL" id="GG745371">
    <property type="protein sequence ID" value="KNE71267.1"/>
    <property type="molecule type" value="Genomic_DNA"/>
</dbReference>
<protein>
    <recommendedName>
        <fullName evidence="2 8">Histone acetyltransferase</fullName>
        <ecNumber evidence="2 8">2.3.1.48</ecNumber>
    </recommendedName>
</protein>
<organism evidence="11 12">
    <name type="scientific">Allomyces macrogynus (strain ATCC 38327)</name>
    <name type="common">Allomyces javanicus var. macrogynus</name>
    <dbReference type="NCBI Taxonomy" id="578462"/>
    <lineage>
        <taxon>Eukaryota</taxon>
        <taxon>Fungi</taxon>
        <taxon>Fungi incertae sedis</taxon>
        <taxon>Blastocladiomycota</taxon>
        <taxon>Blastocladiomycetes</taxon>
        <taxon>Blastocladiales</taxon>
        <taxon>Blastocladiaceae</taxon>
        <taxon>Allomyces</taxon>
    </lineage>
</organism>
<comment type="subcellular location">
    <subcellularLocation>
        <location evidence="8">Nucleus</location>
    </subcellularLocation>
</comment>
<dbReference type="GO" id="GO:0004402">
    <property type="term" value="F:histone acetyltransferase activity"/>
    <property type="evidence" value="ECO:0007669"/>
    <property type="project" value="InterPro"/>
</dbReference>
<dbReference type="InterPro" id="IPR002717">
    <property type="entry name" value="HAT_MYST-type"/>
</dbReference>
<dbReference type="VEuPathDB" id="FungiDB:AMAG_15510"/>
<evidence type="ECO:0000256" key="7">
    <source>
        <dbReference type="PIRSR" id="PIRSR602717-51"/>
    </source>
</evidence>
<dbReference type="InterPro" id="IPR016181">
    <property type="entry name" value="Acyl_CoA_acyltransferase"/>
</dbReference>
<evidence type="ECO:0000256" key="6">
    <source>
        <dbReference type="ARBA" id="ARBA00022990"/>
    </source>
</evidence>
<comment type="similarity">
    <text evidence="1 8">Belongs to the MYST (SAS/MOZ) family.</text>
</comment>
<sequence length="239" mass="26348">MAANLCLLAKMFLDHKTLLYDVEPFLFYVLTENDDRGCHVVAYFSKQKKSPDGYNLSCIMTLPPHQRKGYGQYLIAFSYLLSRRDGKLGTPEKPLSDLGAFSYRSFWRTQVFSYLARELGIDGDGDAPMLPPAPVVRSPRVRATSTTTGRRGGASSATPTPAPPALSVQGIAVATGMTVDDVVTTLQYHEMIQAVQGGEEEERAAARYRLVVDPVVVKAALAKMRAKKYPQVQEGLLRM</sequence>
<reference evidence="12" key="2">
    <citation type="submission" date="2009-11" db="EMBL/GenBank/DDBJ databases">
        <title>The Genome Sequence of Allomyces macrogynus strain ATCC 38327.</title>
        <authorList>
            <consortium name="The Broad Institute Genome Sequencing Platform"/>
            <person name="Russ C."/>
            <person name="Cuomo C."/>
            <person name="Shea T."/>
            <person name="Young S.K."/>
            <person name="Zeng Q."/>
            <person name="Koehrsen M."/>
            <person name="Haas B."/>
            <person name="Borodovsky M."/>
            <person name="Guigo R."/>
            <person name="Alvarado L."/>
            <person name="Berlin A."/>
            <person name="Borenstein D."/>
            <person name="Chen Z."/>
            <person name="Engels R."/>
            <person name="Freedman E."/>
            <person name="Gellesch M."/>
            <person name="Goldberg J."/>
            <person name="Griggs A."/>
            <person name="Gujja S."/>
            <person name="Heiman D."/>
            <person name="Hepburn T."/>
            <person name="Howarth C."/>
            <person name="Jen D."/>
            <person name="Larson L."/>
            <person name="Lewis B."/>
            <person name="Mehta T."/>
            <person name="Park D."/>
            <person name="Pearson M."/>
            <person name="Roberts A."/>
            <person name="Saif S."/>
            <person name="Shenoy N."/>
            <person name="Sisk P."/>
            <person name="Stolte C."/>
            <person name="Sykes S."/>
            <person name="Walk T."/>
            <person name="White J."/>
            <person name="Yandava C."/>
            <person name="Burger G."/>
            <person name="Gray M.W."/>
            <person name="Holland P.W.H."/>
            <person name="King N."/>
            <person name="Lang F.B.F."/>
            <person name="Roger A.J."/>
            <person name="Ruiz-Trillo I."/>
            <person name="Lander E."/>
            <person name="Nusbaum C."/>
        </authorList>
    </citation>
    <scope>NUCLEOTIDE SEQUENCE [LARGE SCALE GENOMIC DNA]</scope>
    <source>
        <strain evidence="12">ATCC 38327</strain>
    </source>
</reference>
<dbReference type="SUPFAM" id="SSF55729">
    <property type="entry name" value="Acyl-CoA N-acyltransferases (Nat)"/>
    <property type="match status" value="1"/>
</dbReference>
<keyword evidence="4" id="KW-0479">Metal-binding</keyword>
<evidence type="ECO:0000259" key="10">
    <source>
        <dbReference type="PROSITE" id="PS51726"/>
    </source>
</evidence>
<name>A0A0L0T941_ALLM3</name>
<accession>A0A0L0T941</accession>
<dbReference type="AlphaFoldDB" id="A0A0L0T941"/>